<reference evidence="3 4" key="1">
    <citation type="journal article" date="2015" name="Nature">
        <title>rRNA introns, odd ribosomes, and small enigmatic genomes across a large radiation of phyla.</title>
        <authorList>
            <person name="Brown C.T."/>
            <person name="Hug L.A."/>
            <person name="Thomas B.C."/>
            <person name="Sharon I."/>
            <person name="Castelle C.J."/>
            <person name="Singh A."/>
            <person name="Wilkins M.J."/>
            <person name="Williams K.H."/>
            <person name="Banfield J.F."/>
        </authorList>
    </citation>
    <scope>NUCLEOTIDE SEQUENCE [LARGE SCALE GENOMIC DNA]</scope>
</reference>
<evidence type="ECO:0000313" key="4">
    <source>
        <dbReference type="Proteomes" id="UP000033854"/>
    </source>
</evidence>
<gene>
    <name evidence="3" type="ORF">UV06_C0002G0061</name>
</gene>
<comment type="similarity">
    <text evidence="1">Belongs to the UPF0213 family.</text>
</comment>
<dbReference type="EMBL" id="LCDA01000002">
    <property type="protein sequence ID" value="KKS43159.1"/>
    <property type="molecule type" value="Genomic_DNA"/>
</dbReference>
<dbReference type="SUPFAM" id="SSF82771">
    <property type="entry name" value="GIY-YIG endonuclease"/>
    <property type="match status" value="1"/>
</dbReference>
<evidence type="ECO:0000259" key="2">
    <source>
        <dbReference type="PROSITE" id="PS50164"/>
    </source>
</evidence>
<dbReference type="InterPro" id="IPR000305">
    <property type="entry name" value="GIY-YIG_endonuc"/>
</dbReference>
<dbReference type="Proteomes" id="UP000033854">
    <property type="component" value="Unassembled WGS sequence"/>
</dbReference>
<dbReference type="InterPro" id="IPR050190">
    <property type="entry name" value="UPF0213_domain"/>
</dbReference>
<proteinExistence type="inferred from homology"/>
<dbReference type="PANTHER" id="PTHR34477:SF1">
    <property type="entry name" value="UPF0213 PROTEIN YHBQ"/>
    <property type="match status" value="1"/>
</dbReference>
<comment type="caution">
    <text evidence="3">The sequence shown here is derived from an EMBL/GenBank/DDBJ whole genome shotgun (WGS) entry which is preliminary data.</text>
</comment>
<accession>A0A0G0Z327</accession>
<dbReference type="Pfam" id="PF01541">
    <property type="entry name" value="GIY-YIG"/>
    <property type="match status" value="1"/>
</dbReference>
<evidence type="ECO:0000313" key="3">
    <source>
        <dbReference type="EMBL" id="KKS43159.1"/>
    </source>
</evidence>
<evidence type="ECO:0000256" key="1">
    <source>
        <dbReference type="ARBA" id="ARBA00007435"/>
    </source>
</evidence>
<sequence>MKDWLVYILECRDGTFYTGITDDIQSRLVVHNEGKGARYTKGRGPVLLRYSEKVQGRGEATRREVEIKKMSRGKKMRLMGILR</sequence>
<protein>
    <recommendedName>
        <fullName evidence="2">GIY-YIG domain-containing protein</fullName>
    </recommendedName>
</protein>
<dbReference type="PANTHER" id="PTHR34477">
    <property type="entry name" value="UPF0213 PROTEIN YHBQ"/>
    <property type="match status" value="1"/>
</dbReference>
<dbReference type="CDD" id="cd10456">
    <property type="entry name" value="GIY-YIG_UPF0213"/>
    <property type="match status" value="1"/>
</dbReference>
<name>A0A0G0Z327_9BACT</name>
<organism evidence="3 4">
    <name type="scientific">Candidatus Collierbacteria bacterium GW2011_GWA2_42_17</name>
    <dbReference type="NCBI Taxonomy" id="1618378"/>
    <lineage>
        <taxon>Bacteria</taxon>
        <taxon>Candidatus Collieribacteriota</taxon>
    </lineage>
</organism>
<dbReference type="InterPro" id="IPR035901">
    <property type="entry name" value="GIY-YIG_endonuc_sf"/>
</dbReference>
<dbReference type="AlphaFoldDB" id="A0A0G0Z327"/>
<feature type="domain" description="GIY-YIG" evidence="2">
    <location>
        <begin position="2"/>
        <end position="77"/>
    </location>
</feature>
<dbReference type="PROSITE" id="PS50164">
    <property type="entry name" value="GIY_YIG"/>
    <property type="match status" value="1"/>
</dbReference>
<dbReference type="Gene3D" id="3.40.1440.10">
    <property type="entry name" value="GIY-YIG endonuclease"/>
    <property type="match status" value="1"/>
</dbReference>